<comment type="caution">
    <text evidence="2">The sequence shown here is derived from an EMBL/GenBank/DDBJ whole genome shotgun (WGS) entry which is preliminary data.</text>
</comment>
<organism evidence="2 3">
    <name type="scientific">Domibacillus epiphyticus</name>
    <dbReference type="NCBI Taxonomy" id="1714355"/>
    <lineage>
        <taxon>Bacteria</taxon>
        <taxon>Bacillati</taxon>
        <taxon>Bacillota</taxon>
        <taxon>Bacilli</taxon>
        <taxon>Bacillales</taxon>
        <taxon>Bacillaceae</taxon>
        <taxon>Domibacillus</taxon>
    </lineage>
</organism>
<keyword evidence="1" id="KW-1133">Transmembrane helix</keyword>
<feature type="non-terminal residue" evidence="2">
    <location>
        <position position="62"/>
    </location>
</feature>
<proteinExistence type="predicted"/>
<feature type="transmembrane region" description="Helical" evidence="1">
    <location>
        <begin position="12"/>
        <end position="31"/>
    </location>
</feature>
<reference evidence="2 3" key="1">
    <citation type="submission" date="2016-12" db="EMBL/GenBank/DDBJ databases">
        <title>Domibacillus sp. SAB 38T whole genome sequencing.</title>
        <authorList>
            <person name="Verma A."/>
            <person name="Ojha A.K."/>
            <person name="Krishnamurthi S."/>
        </authorList>
    </citation>
    <scope>NUCLEOTIDE SEQUENCE [LARGE SCALE GENOMIC DNA]</scope>
    <source>
        <strain evidence="2 3">SAB 38</strain>
    </source>
</reference>
<protein>
    <submittedName>
        <fullName evidence="2">Uncharacterized protein</fullName>
    </submittedName>
</protein>
<dbReference type="STRING" id="1714355.BTO28_07310"/>
<keyword evidence="3" id="KW-1185">Reference proteome</keyword>
<keyword evidence="1" id="KW-0812">Transmembrane</keyword>
<evidence type="ECO:0000256" key="1">
    <source>
        <dbReference type="SAM" id="Phobius"/>
    </source>
</evidence>
<dbReference type="AlphaFoldDB" id="A0A1V2A9W2"/>
<sequence length="62" mass="7284">MEVKWFSVKKKLILFSILLLLIPISTITFFANGKVRETTEREYVNSSLREIEKVDNAISLYF</sequence>
<accession>A0A1V2A9W2</accession>
<evidence type="ECO:0000313" key="3">
    <source>
        <dbReference type="Proteomes" id="UP000188613"/>
    </source>
</evidence>
<dbReference type="Proteomes" id="UP000188613">
    <property type="component" value="Unassembled WGS sequence"/>
</dbReference>
<keyword evidence="1" id="KW-0472">Membrane</keyword>
<evidence type="ECO:0000313" key="2">
    <source>
        <dbReference type="EMBL" id="OMP67740.1"/>
    </source>
</evidence>
<dbReference type="EMBL" id="MSFI01000009">
    <property type="protein sequence ID" value="OMP67740.1"/>
    <property type="molecule type" value="Genomic_DNA"/>
</dbReference>
<gene>
    <name evidence="2" type="ORF">BTO28_07310</name>
</gene>
<dbReference type="RefSeq" id="WP_144289456.1">
    <property type="nucleotide sequence ID" value="NZ_MSFI01000009.1"/>
</dbReference>
<name>A0A1V2A9W2_9BACI</name>